<dbReference type="Gene3D" id="3.40.190.10">
    <property type="entry name" value="Periplasmic binding protein-like II"/>
    <property type="match status" value="2"/>
</dbReference>
<dbReference type="GO" id="GO:0032993">
    <property type="term" value="C:protein-DNA complex"/>
    <property type="evidence" value="ECO:0007669"/>
    <property type="project" value="TreeGrafter"/>
</dbReference>
<evidence type="ECO:0000256" key="1">
    <source>
        <dbReference type="ARBA" id="ARBA00009437"/>
    </source>
</evidence>
<dbReference type="InterPro" id="IPR036388">
    <property type="entry name" value="WH-like_DNA-bd_sf"/>
</dbReference>
<dbReference type="eggNOG" id="COG0583">
    <property type="taxonomic scope" value="Bacteria"/>
</dbReference>
<accession>A0A087CDJ4</accession>
<dbReference type="Proteomes" id="UP000029050">
    <property type="component" value="Unassembled WGS sequence"/>
</dbReference>
<feature type="domain" description="HTH lysR-type" evidence="5">
    <location>
        <begin position="17"/>
        <end position="74"/>
    </location>
</feature>
<evidence type="ECO:0000313" key="7">
    <source>
        <dbReference type="Proteomes" id="UP000029050"/>
    </source>
</evidence>
<evidence type="ECO:0000256" key="3">
    <source>
        <dbReference type="ARBA" id="ARBA00023125"/>
    </source>
</evidence>
<evidence type="ECO:0000256" key="2">
    <source>
        <dbReference type="ARBA" id="ARBA00023015"/>
    </source>
</evidence>
<dbReference type="EMBL" id="JGZI01000010">
    <property type="protein sequence ID" value="KFI81344.1"/>
    <property type="molecule type" value="Genomic_DNA"/>
</dbReference>
<dbReference type="GO" id="GO:0003700">
    <property type="term" value="F:DNA-binding transcription factor activity"/>
    <property type="evidence" value="ECO:0007669"/>
    <property type="project" value="InterPro"/>
</dbReference>
<comment type="caution">
    <text evidence="6">The sequence shown here is derived from an EMBL/GenBank/DDBJ whole genome shotgun (WGS) entry which is preliminary data.</text>
</comment>
<evidence type="ECO:0000259" key="5">
    <source>
        <dbReference type="PROSITE" id="PS50931"/>
    </source>
</evidence>
<keyword evidence="2" id="KW-0805">Transcription regulation</keyword>
<dbReference type="PANTHER" id="PTHR30346:SF29">
    <property type="entry name" value="LYSR SUBSTRATE-BINDING"/>
    <property type="match status" value="1"/>
</dbReference>
<dbReference type="PRINTS" id="PR00039">
    <property type="entry name" value="HTHLYSR"/>
</dbReference>
<keyword evidence="4" id="KW-0804">Transcription</keyword>
<dbReference type="PANTHER" id="PTHR30346">
    <property type="entry name" value="TRANSCRIPTIONAL DUAL REGULATOR HCAR-RELATED"/>
    <property type="match status" value="1"/>
</dbReference>
<sequence length="326" mass="35831">MAETARGRESGAGVQTLNPQMLVTLWNIERHGSLSAAARASGWSQAAISQQVKRLEQQCGMALVERNAHGVSLTGAGMMLARHGELIAKRVTQAEGDLEEYRLHASSHLRILAPPSICSTLLARTLVNLSRESDIDVSLVQMEPPEAILHMDRGQADAAIIFRYGSIPDFLHISEDLQVDYFGEDPLRLLVRKSSGIAKAYERNGEAVDLALLHDESWIAGCETCQANLVSIAREWNFEPKITHSTDDYVVTQNLVEMGLGISIVPELSTLSYLRDDVVACPIDDDHAVRSVGLLTRVGDTRKSIRTLNDAIRNVASRYLRPVQPS</sequence>
<gene>
    <name evidence="6" type="ORF">BPSY_1752</name>
</gene>
<dbReference type="InterPro" id="IPR000847">
    <property type="entry name" value="LysR_HTH_N"/>
</dbReference>
<comment type="similarity">
    <text evidence="1">Belongs to the LysR transcriptional regulatory family.</text>
</comment>
<dbReference type="SUPFAM" id="SSF53850">
    <property type="entry name" value="Periplasmic binding protein-like II"/>
    <property type="match status" value="1"/>
</dbReference>
<dbReference type="Pfam" id="PF00126">
    <property type="entry name" value="HTH_1"/>
    <property type="match status" value="1"/>
</dbReference>
<evidence type="ECO:0000313" key="6">
    <source>
        <dbReference type="EMBL" id="KFI81344.1"/>
    </source>
</evidence>
<dbReference type="STRING" id="218140.BPSY_1752"/>
<dbReference type="Gene3D" id="1.10.10.10">
    <property type="entry name" value="Winged helix-like DNA-binding domain superfamily/Winged helix DNA-binding domain"/>
    <property type="match status" value="1"/>
</dbReference>
<protein>
    <submittedName>
        <fullName evidence="6">Transcriptional regulator</fullName>
    </submittedName>
</protein>
<reference evidence="6 7" key="1">
    <citation type="submission" date="2014-03" db="EMBL/GenBank/DDBJ databases">
        <title>Genomics of Bifidobacteria.</title>
        <authorList>
            <person name="Ventura M."/>
            <person name="Milani C."/>
            <person name="Lugli G.A."/>
        </authorList>
    </citation>
    <scope>NUCLEOTIDE SEQUENCE [LARGE SCALE GENOMIC DNA]</scope>
    <source>
        <strain evidence="6 7">LMG 21775</strain>
    </source>
</reference>
<name>A0A087CDJ4_9BIFI</name>
<dbReference type="Pfam" id="PF03466">
    <property type="entry name" value="LysR_substrate"/>
    <property type="match status" value="1"/>
</dbReference>
<dbReference type="GO" id="GO:0003677">
    <property type="term" value="F:DNA binding"/>
    <property type="evidence" value="ECO:0007669"/>
    <property type="project" value="UniProtKB-KW"/>
</dbReference>
<evidence type="ECO:0000256" key="4">
    <source>
        <dbReference type="ARBA" id="ARBA00023163"/>
    </source>
</evidence>
<dbReference type="SUPFAM" id="SSF46785">
    <property type="entry name" value="Winged helix' DNA-binding domain"/>
    <property type="match status" value="1"/>
</dbReference>
<keyword evidence="7" id="KW-1185">Reference proteome</keyword>
<proteinExistence type="inferred from homology"/>
<dbReference type="PROSITE" id="PS50931">
    <property type="entry name" value="HTH_LYSR"/>
    <property type="match status" value="1"/>
</dbReference>
<dbReference type="InterPro" id="IPR036390">
    <property type="entry name" value="WH_DNA-bd_sf"/>
</dbReference>
<organism evidence="6 7">
    <name type="scientific">Bifidobacterium psychraerophilum</name>
    <dbReference type="NCBI Taxonomy" id="218140"/>
    <lineage>
        <taxon>Bacteria</taxon>
        <taxon>Bacillati</taxon>
        <taxon>Actinomycetota</taxon>
        <taxon>Actinomycetes</taxon>
        <taxon>Bifidobacteriales</taxon>
        <taxon>Bifidobacteriaceae</taxon>
        <taxon>Bifidobacterium</taxon>
    </lineage>
</organism>
<dbReference type="AlphaFoldDB" id="A0A087CDJ4"/>
<dbReference type="InterPro" id="IPR005119">
    <property type="entry name" value="LysR_subst-bd"/>
</dbReference>
<keyword evidence="3" id="KW-0238">DNA-binding</keyword>